<protein>
    <submittedName>
        <fullName evidence="2">RCG33016</fullName>
    </submittedName>
</protein>
<dbReference type="EMBL" id="CH473948">
    <property type="protein sequence ID" value="EDM04442.1"/>
    <property type="molecule type" value="Genomic_DNA"/>
</dbReference>
<feature type="non-terminal residue" evidence="2">
    <location>
        <position position="46"/>
    </location>
</feature>
<name>A6HEI7_RAT</name>
<evidence type="ECO:0000313" key="3">
    <source>
        <dbReference type="Proteomes" id="UP000234681"/>
    </source>
</evidence>
<feature type="compositionally biased region" description="Basic residues" evidence="1">
    <location>
        <begin position="10"/>
        <end position="20"/>
    </location>
</feature>
<dbReference type="AlphaFoldDB" id="A6HEI7"/>
<sequence>MISFFFLPRKVKKKKKKKSQNSRGNRTADITTVLLHSSHSPPFMND</sequence>
<reference evidence="2 3" key="1">
    <citation type="submission" date="2005-07" db="EMBL/GenBank/DDBJ databases">
        <authorList>
            <person name="Mural R.J."/>
            <person name="Li P.W."/>
            <person name="Adams M.D."/>
            <person name="Amanatides P.G."/>
            <person name="Baden-Tillson H."/>
            <person name="Barnstead M."/>
            <person name="Chin S.H."/>
            <person name="Dew I."/>
            <person name="Evans C.A."/>
            <person name="Ferriera S."/>
            <person name="Flanigan M."/>
            <person name="Fosler C."/>
            <person name="Glodek A."/>
            <person name="Gu Z."/>
            <person name="Holt R.A."/>
            <person name="Jennings D."/>
            <person name="Kraft C.L."/>
            <person name="Lu F."/>
            <person name="Nguyen T."/>
            <person name="Nusskern D.R."/>
            <person name="Pfannkoch C.M."/>
            <person name="Sitter C."/>
            <person name="Sutton G.G."/>
            <person name="Venter J.C."/>
            <person name="Wang Z."/>
            <person name="Woodage T."/>
            <person name="Zheng X.H."/>
            <person name="Zhong F."/>
        </authorList>
    </citation>
    <scope>NUCLEOTIDE SEQUENCE [LARGE SCALE GENOMIC DNA]</scope>
    <source>
        <strain>BN</strain>
        <strain evidence="3">Sprague-Dawley</strain>
    </source>
</reference>
<proteinExistence type="predicted"/>
<organism evidence="2 3">
    <name type="scientific">Rattus norvegicus</name>
    <name type="common">Rat</name>
    <dbReference type="NCBI Taxonomy" id="10116"/>
    <lineage>
        <taxon>Eukaryota</taxon>
        <taxon>Metazoa</taxon>
        <taxon>Chordata</taxon>
        <taxon>Craniata</taxon>
        <taxon>Vertebrata</taxon>
        <taxon>Euteleostomi</taxon>
        <taxon>Mammalia</taxon>
        <taxon>Eutheria</taxon>
        <taxon>Euarchontoglires</taxon>
        <taxon>Glires</taxon>
        <taxon>Rodentia</taxon>
        <taxon>Myomorpha</taxon>
        <taxon>Muroidea</taxon>
        <taxon>Muridae</taxon>
        <taxon>Murinae</taxon>
        <taxon>Rattus</taxon>
    </lineage>
</organism>
<accession>A6HEI7</accession>
<evidence type="ECO:0000256" key="1">
    <source>
        <dbReference type="SAM" id="MobiDB-lite"/>
    </source>
</evidence>
<evidence type="ECO:0000313" key="2">
    <source>
        <dbReference type="EMBL" id="EDM04442.1"/>
    </source>
</evidence>
<feature type="region of interest" description="Disordered" evidence="1">
    <location>
        <begin position="10"/>
        <end position="29"/>
    </location>
</feature>
<gene>
    <name evidence="2" type="ORF">rCG_33016</name>
</gene>
<dbReference type="Proteomes" id="UP000234681">
    <property type="component" value="Chromosome 10"/>
</dbReference>